<evidence type="ECO:0000313" key="2">
    <source>
        <dbReference type="EMBL" id="RFA94631.1"/>
    </source>
</evidence>
<accession>A0A371QWH0</accession>
<dbReference type="EMBL" id="NMUE01000033">
    <property type="protein sequence ID" value="RFA94631.1"/>
    <property type="molecule type" value="Genomic_DNA"/>
</dbReference>
<gene>
    <name evidence="2" type="ORF">CGL51_09595</name>
    <name evidence="3" type="ORF">CGL52_13250</name>
</gene>
<dbReference type="AlphaFoldDB" id="A0A371QWH0"/>
<feature type="region of interest" description="Disordered" evidence="1">
    <location>
        <begin position="96"/>
        <end position="122"/>
    </location>
</feature>
<evidence type="ECO:0008006" key="6">
    <source>
        <dbReference type="Google" id="ProtNLM"/>
    </source>
</evidence>
<dbReference type="Proteomes" id="UP000256877">
    <property type="component" value="Unassembled WGS sequence"/>
</dbReference>
<evidence type="ECO:0000313" key="4">
    <source>
        <dbReference type="Proteomes" id="UP000256877"/>
    </source>
</evidence>
<evidence type="ECO:0000256" key="1">
    <source>
        <dbReference type="SAM" id="MobiDB-lite"/>
    </source>
</evidence>
<dbReference type="RefSeq" id="WP_116421569.1">
    <property type="nucleotide sequence ID" value="NZ_NMUE01000033.1"/>
</dbReference>
<feature type="compositionally biased region" description="Polar residues" evidence="1">
    <location>
        <begin position="97"/>
        <end position="107"/>
    </location>
</feature>
<evidence type="ECO:0000313" key="3">
    <source>
        <dbReference type="EMBL" id="RFA95101.1"/>
    </source>
</evidence>
<dbReference type="OrthoDB" id="24475at2157"/>
<sequence length="122" mass="13932">MEEELKIIKQVDEFLKAVKCDGLKLLTVIYFANRHSSWICALDVLPYGVTDPSFYALAIKLEKYGLVRRRRLDVMTFLRITDKGMKLVEMLIEMSKEPQQAPQSQAVDKNKEPPETQGGAQS</sequence>
<dbReference type="Proteomes" id="UP000257123">
    <property type="component" value="Unassembled WGS sequence"/>
</dbReference>
<reference evidence="4 5" key="1">
    <citation type="submission" date="2017-07" db="EMBL/GenBank/DDBJ databases">
        <title>Draft genome sequence of aerobic hyperthermophilic archaea, Pyrobaculum aerophilum YKB31 and YKB32.</title>
        <authorList>
            <person name="Mochizuki T."/>
            <person name="Berliner A.J."/>
            <person name="Yoshida-Takashima Y."/>
            <person name="Takaki Y."/>
            <person name="Nunoura T."/>
            <person name="Takai K."/>
        </authorList>
    </citation>
    <scope>NUCLEOTIDE SEQUENCE [LARGE SCALE GENOMIC DNA]</scope>
    <source>
        <strain evidence="2 5">YKB31</strain>
        <strain evidence="3 4">YKB32</strain>
    </source>
</reference>
<organism evidence="2 5">
    <name type="scientific">Pyrobaculum aerophilum</name>
    <dbReference type="NCBI Taxonomy" id="13773"/>
    <lineage>
        <taxon>Archaea</taxon>
        <taxon>Thermoproteota</taxon>
        <taxon>Thermoprotei</taxon>
        <taxon>Thermoproteales</taxon>
        <taxon>Thermoproteaceae</taxon>
        <taxon>Pyrobaculum</taxon>
    </lineage>
</organism>
<proteinExistence type="predicted"/>
<dbReference type="EMBL" id="NMUF01000062">
    <property type="protein sequence ID" value="RFA95101.1"/>
    <property type="molecule type" value="Genomic_DNA"/>
</dbReference>
<dbReference type="InterPro" id="IPR036390">
    <property type="entry name" value="WH_DNA-bd_sf"/>
</dbReference>
<comment type="caution">
    <text evidence="2">The sequence shown here is derived from an EMBL/GenBank/DDBJ whole genome shotgun (WGS) entry which is preliminary data.</text>
</comment>
<name>A0A371QWH0_9CREN</name>
<protein>
    <recommendedName>
        <fullName evidence="6">MarR family transcriptional regulator</fullName>
    </recommendedName>
</protein>
<dbReference type="SUPFAM" id="SSF46785">
    <property type="entry name" value="Winged helix' DNA-binding domain"/>
    <property type="match status" value="1"/>
</dbReference>
<evidence type="ECO:0000313" key="5">
    <source>
        <dbReference type="Proteomes" id="UP000257123"/>
    </source>
</evidence>